<dbReference type="GO" id="GO:0003824">
    <property type="term" value="F:catalytic activity"/>
    <property type="evidence" value="ECO:0007669"/>
    <property type="project" value="UniProtKB-ARBA"/>
</dbReference>
<proteinExistence type="predicted"/>
<name>A0A7H1NNN7_9PROT</name>
<sequence>MLPRLNTPGSITNNGLIEGTSGVNLHLDGNLANTQAVITTDNGPLSIAGFNNAIAGNIVNTSGEISANGPNGDLQINAASLTNNVLGGVKEVAVHYQKDYTEGLANPLPLDQSKYPDGTYGDYYYGQKVIQLDTPPDLGTGHVLAALFDGDASSHVLVTGEGATVTAANTPALIGASRNLTLNINGAVSNDASHITAGNDINIVGGSLNNVGYTSSVTYMFQCFNGSSCRFFDPPTDIASPDINLPKQDIGSPPAGNAWPAHIWATSGSGTGFSGTLVAGGTITGNLTGAINNKTVVVGALPGEIPNYTGNTPSGITAPGQSGAIAPGASLGTVNTGNLNAAEGGNGSSANQVTGNGPGFGNTADLSSRTANADTGNSATNPDLSGLKPGEGGSASTGQSSVGSSSLALPDAGTGSNAVGQNGNGQQVGTPGAVAGAGAQSLPGSGGILPPQVTVSHQNGQAVALPGFQGTYQVFVGSGLTVGNGGNTAGGSSSGTGTTSPPTATLVDIVASIPGGRALFVPNPSPDISVLIETNPSYATAAGFYGSQYLLNKVGDAPSNYKFLGDAGFDTRYVQQQIVSATGQIFMDSTINNASDQMRILLDNAASQATASGLNVGIPLTAAQQQALTSDIVWYVPVTVNGQQVLAPQLYLAPGHSTLASGAAIAGKNVNLTGSSITNSGSISAQNDLVLTSRNGDILNEGGTLLAGGNFTATAHNGSFVNTDTLNHYLTQTGTQEGLANKATVTAGKSATVVADRDITFTGGTLSSGGDLNMVAGQNITLNTRTAQAQTDFAQDRFTFSNSQTRNEATTISSGGNALLAALGGNLTAQGAQLSSSGDMTLYAGQNIDLGSYTNSEATQDAGSERGFLTSSAFSDQHSWTHEQGSAVTSENGSLTAVAGDNLTLKGVLGALGNVDLSAGKAITIDATKDTTADATMHKTSKFGFFTDGLSASVGSKFSKDTASSATTIYTSSVVASTGGSVDINAGKQVTLNGSGVSAAHDVTIAGSDVTFNAVTNHEEGSESHVRKTAGFGLGLSGNSIAGQVGNSIQSATHTHGAGSGVLGTLYGLQGAYSSAIGADALNGLELDQLGALNDNPVFGGVQAIGVQAGFNFGSSKWSSSYSKDTVQGSSAQAGDALTIIARGDPTTTTPSKGTITATASTLAGKDVTLAAPGDITLQAGTNTTTTHSDNHSTGISVGVAASIGSEGAGLSATATGSHGQGHANGTETTAVDTTVTGTNSVTIANAGGITTLNGAEVKGGHIAVQTGSLSITSSQNTAQYSSKQDQGGGTVSASFLGAGTTGASGSVAHSTITNNYSSTSDVLSGLYAGQEGLSVDVSGKTSLVAGVIASEADKALNHFSTGSLEAKGLENHSDYSGTPMGFLPMG</sequence>
<evidence type="ECO:0000313" key="2">
    <source>
        <dbReference type="EMBL" id="QNT77397.1"/>
    </source>
</evidence>
<reference evidence="2 3" key="1">
    <citation type="submission" date="2020-08" db="EMBL/GenBank/DDBJ databases">
        <title>Complete genome sequence of Entomobacter blattae G55GP.</title>
        <authorList>
            <person name="Poehlein A."/>
            <person name="Guzman J."/>
            <person name="Daniel R."/>
            <person name="Vilcinskas A."/>
        </authorList>
    </citation>
    <scope>NUCLEOTIDE SEQUENCE [LARGE SCALE GENOMIC DNA]</scope>
    <source>
        <strain evidence="2 3">G55GP</strain>
    </source>
</reference>
<dbReference type="InterPro" id="IPR025157">
    <property type="entry name" value="Hemagglutinin_rpt"/>
</dbReference>
<dbReference type="EMBL" id="CP060244">
    <property type="protein sequence ID" value="QNT77397.1"/>
    <property type="molecule type" value="Genomic_DNA"/>
</dbReference>
<feature type="compositionally biased region" description="Low complexity" evidence="1">
    <location>
        <begin position="419"/>
        <end position="440"/>
    </location>
</feature>
<feature type="region of interest" description="Disordered" evidence="1">
    <location>
        <begin position="340"/>
        <end position="453"/>
    </location>
</feature>
<feature type="compositionally biased region" description="Polar residues" evidence="1">
    <location>
        <begin position="364"/>
        <end position="383"/>
    </location>
</feature>
<evidence type="ECO:0000256" key="1">
    <source>
        <dbReference type="SAM" id="MobiDB-lite"/>
    </source>
</evidence>
<protein>
    <submittedName>
        <fullName evidence="2">Hemagglutinin repeat protein</fullName>
    </submittedName>
</protein>
<accession>A0A7H1NNN7</accession>
<evidence type="ECO:0000313" key="3">
    <source>
        <dbReference type="Proteomes" id="UP000516349"/>
    </source>
</evidence>
<dbReference type="Pfam" id="PF13332">
    <property type="entry name" value="Fil_haemagg_2"/>
    <property type="match status" value="3"/>
</dbReference>
<organism evidence="2 3">
    <name type="scientific">Entomobacter blattae</name>
    <dbReference type="NCBI Taxonomy" id="2762277"/>
    <lineage>
        <taxon>Bacteria</taxon>
        <taxon>Pseudomonadati</taxon>
        <taxon>Pseudomonadota</taxon>
        <taxon>Alphaproteobacteria</taxon>
        <taxon>Acetobacterales</taxon>
        <taxon>Acetobacteraceae</taxon>
        <taxon>Entomobacter</taxon>
    </lineage>
</organism>
<dbReference type="Proteomes" id="UP000516349">
    <property type="component" value="Chromosome"/>
</dbReference>
<feature type="compositionally biased region" description="Low complexity" evidence="1">
    <location>
        <begin position="396"/>
        <end position="406"/>
    </location>
</feature>
<keyword evidence="3" id="KW-1185">Reference proteome</keyword>
<dbReference type="KEGG" id="ebla:JGUZn3_01310"/>
<gene>
    <name evidence="2" type="ORF">JGUZn3_01310</name>
</gene>
<dbReference type="RefSeq" id="WP_238996975.1">
    <property type="nucleotide sequence ID" value="NZ_CP060244.1"/>
</dbReference>